<reference evidence="1" key="2">
    <citation type="submission" date="2021-04" db="EMBL/GenBank/DDBJ databases">
        <authorList>
            <person name="Dong X."/>
        </authorList>
    </citation>
    <scope>NUCLEOTIDE SEQUENCE</scope>
    <source>
        <strain evidence="1">ZWT</strain>
    </source>
</reference>
<organism evidence="1 2">
    <name type="scientific">Oceanirhabdus seepicola</name>
    <dbReference type="NCBI Taxonomy" id="2828781"/>
    <lineage>
        <taxon>Bacteria</taxon>
        <taxon>Bacillati</taxon>
        <taxon>Bacillota</taxon>
        <taxon>Clostridia</taxon>
        <taxon>Eubacteriales</taxon>
        <taxon>Clostridiaceae</taxon>
        <taxon>Oceanirhabdus</taxon>
    </lineage>
</organism>
<evidence type="ECO:0000313" key="1">
    <source>
        <dbReference type="EMBL" id="MCM1991535.1"/>
    </source>
</evidence>
<gene>
    <name evidence="1" type="ORF">KDK92_17510</name>
</gene>
<dbReference type="RefSeq" id="WP_250860661.1">
    <property type="nucleotide sequence ID" value="NZ_JAGSOJ010000004.1"/>
</dbReference>
<proteinExistence type="predicted"/>
<comment type="caution">
    <text evidence="1">The sequence shown here is derived from an EMBL/GenBank/DDBJ whole genome shotgun (WGS) entry which is preliminary data.</text>
</comment>
<protein>
    <recommendedName>
        <fullName evidence="3">DUF4179 domain-containing protein</fullName>
    </recommendedName>
</protein>
<keyword evidence="2" id="KW-1185">Reference proteome</keyword>
<reference evidence="1" key="1">
    <citation type="journal article" date="2021" name="mSystems">
        <title>Bacteria and Archaea Synergistically Convert Glycine Betaine to Biogenic Methane in the Formosa Cold Seep of the South China Sea.</title>
        <authorList>
            <person name="Li L."/>
            <person name="Zhang W."/>
            <person name="Zhang S."/>
            <person name="Song L."/>
            <person name="Sun Q."/>
            <person name="Zhang H."/>
            <person name="Xiang H."/>
            <person name="Dong X."/>
        </authorList>
    </citation>
    <scope>NUCLEOTIDE SEQUENCE</scope>
    <source>
        <strain evidence="1">ZWT</strain>
    </source>
</reference>
<evidence type="ECO:0000313" key="2">
    <source>
        <dbReference type="Proteomes" id="UP001056429"/>
    </source>
</evidence>
<accession>A0A9J6P494</accession>
<sequence length="374" mass="44713">MEKFERDDEIIIPDEFDSRIDMSLKKAKRGSYYYRNKSKIGTSLVLAFVLFLGMNPDVRAYTKNVMEWFKSDKSIMELKENKFKIYDLVTEKDGYKVYMKDMYFDEETFSMKIAVEDENGNAFESDSEVFWGENSREFYFNDSIYFDKDTKIEKIEMDLGHGEVESMKIVSREKLDYGQVGEFKYNDKSFMTYREKDKELSECWSSNQSGFIKKGFYEKDVEYTYLKLNDDDANQKPSKYYIKKWTGIWEPMYNNIDEEVKTVRITKNEIDRQLGMELEDILKLNDEEFNDYGIKFNKYINYRLERNDSETNIDETRKTMERYIDCGQLFLGKSVSMKDLLTFRKETVSTKKDWEFGILDGSKIKTEHIELELD</sequence>
<dbReference type="AlphaFoldDB" id="A0A9J6P494"/>
<dbReference type="Proteomes" id="UP001056429">
    <property type="component" value="Unassembled WGS sequence"/>
</dbReference>
<name>A0A9J6P494_9CLOT</name>
<dbReference type="EMBL" id="JAGSOJ010000004">
    <property type="protein sequence ID" value="MCM1991535.1"/>
    <property type="molecule type" value="Genomic_DNA"/>
</dbReference>
<evidence type="ECO:0008006" key="3">
    <source>
        <dbReference type="Google" id="ProtNLM"/>
    </source>
</evidence>